<evidence type="ECO:0000313" key="21">
    <source>
        <dbReference type="Ensembl" id="ENSUMAP00000033208"/>
    </source>
</evidence>
<dbReference type="InterPro" id="IPR007110">
    <property type="entry name" value="Ig-like_dom"/>
</dbReference>
<evidence type="ECO:0000256" key="7">
    <source>
        <dbReference type="ARBA" id="ARBA00022553"/>
    </source>
</evidence>
<keyword evidence="12" id="KW-1015">Disulfide bond</keyword>
<evidence type="ECO:0000256" key="14">
    <source>
        <dbReference type="ARBA" id="ARBA00023319"/>
    </source>
</evidence>
<dbReference type="InterPro" id="IPR036179">
    <property type="entry name" value="Ig-like_dom_sf"/>
</dbReference>
<dbReference type="Pfam" id="PF07686">
    <property type="entry name" value="V-set"/>
    <property type="match status" value="1"/>
</dbReference>
<evidence type="ECO:0000256" key="18">
    <source>
        <dbReference type="SAM" id="Phobius"/>
    </source>
</evidence>
<dbReference type="PANTHER" id="PTHR13869">
    <property type="entry name" value="MYELIN P0 RELATED"/>
    <property type="match status" value="1"/>
</dbReference>
<dbReference type="GO" id="GO:0005886">
    <property type="term" value="C:plasma membrane"/>
    <property type="evidence" value="ECO:0007669"/>
    <property type="project" value="UniProtKB-SubCell"/>
</dbReference>
<keyword evidence="14" id="KW-0393">Immunoglobulin domain</keyword>
<evidence type="ECO:0000256" key="9">
    <source>
        <dbReference type="ARBA" id="ARBA00022729"/>
    </source>
</evidence>
<feature type="signal peptide" evidence="19">
    <location>
        <begin position="1"/>
        <end position="28"/>
    </location>
</feature>
<dbReference type="SMART" id="SM00406">
    <property type="entry name" value="IGv"/>
    <property type="match status" value="1"/>
</dbReference>
<comment type="subunit">
    <text evidence="4">Homodimer and homotetramer.</text>
</comment>
<dbReference type="FunFam" id="2.60.40.10:FF:000193">
    <property type="entry name" value="Myelin protein zero-like 1 like"/>
    <property type="match status" value="1"/>
</dbReference>
<dbReference type="Ensembl" id="ENSUMAT00000039288.1">
    <property type="protein sequence ID" value="ENSUMAP00000033208.1"/>
    <property type="gene ID" value="ENSUMAG00000023942.1"/>
</dbReference>
<feature type="region of interest" description="Disordered" evidence="17">
    <location>
        <begin position="217"/>
        <end position="238"/>
    </location>
</feature>
<dbReference type="PRINTS" id="PR00213">
    <property type="entry name" value="MYELINP0"/>
</dbReference>
<dbReference type="PROSITE" id="PS50835">
    <property type="entry name" value="IG_LIKE"/>
    <property type="match status" value="1"/>
</dbReference>
<evidence type="ECO:0000256" key="13">
    <source>
        <dbReference type="ARBA" id="ARBA00023180"/>
    </source>
</evidence>
<dbReference type="InterPro" id="IPR019566">
    <property type="entry name" value="MYP0_C"/>
</dbReference>
<dbReference type="Pfam" id="PF10570">
    <property type="entry name" value="Myelin-PO_C"/>
    <property type="match status" value="1"/>
</dbReference>
<comment type="function">
    <text evidence="1">Is an adhesion molecule necessary for normal myelination in the peripheral nervous system. It mediates adhesion between adjacent myelin wraps and ultimately drives myelin compaction.</text>
</comment>
<evidence type="ECO:0000256" key="8">
    <source>
        <dbReference type="ARBA" id="ARBA00022692"/>
    </source>
</evidence>
<dbReference type="GeneTree" id="ENSGT01030000234556"/>
<dbReference type="OMA" id="WVGDPHW"/>
<dbReference type="CDD" id="cd05879">
    <property type="entry name" value="IgV_P0"/>
    <property type="match status" value="1"/>
</dbReference>
<evidence type="ECO:0000256" key="5">
    <source>
        <dbReference type="ARBA" id="ARBA00020871"/>
    </source>
</evidence>
<organism evidence="21">
    <name type="scientific">Ursus maritimus</name>
    <name type="common">Polar bear</name>
    <name type="synonym">Thalarctos maritimus</name>
    <dbReference type="NCBI Taxonomy" id="29073"/>
    <lineage>
        <taxon>Eukaryota</taxon>
        <taxon>Metazoa</taxon>
        <taxon>Chordata</taxon>
        <taxon>Craniata</taxon>
        <taxon>Vertebrata</taxon>
        <taxon>Euteleostomi</taxon>
        <taxon>Mammalia</taxon>
        <taxon>Eutheria</taxon>
        <taxon>Laurasiatheria</taxon>
        <taxon>Carnivora</taxon>
        <taxon>Caniformia</taxon>
        <taxon>Ursidae</taxon>
        <taxon>Ursus</taxon>
    </lineage>
</organism>
<evidence type="ECO:0000256" key="12">
    <source>
        <dbReference type="ARBA" id="ARBA00023157"/>
    </source>
</evidence>
<dbReference type="SMART" id="SM00409">
    <property type="entry name" value="IG"/>
    <property type="match status" value="1"/>
</dbReference>
<dbReference type="PANTHER" id="PTHR13869:SF7">
    <property type="entry name" value="MYELIN PROTEIN P0"/>
    <property type="match status" value="1"/>
</dbReference>
<dbReference type="GO" id="GO:0042552">
    <property type="term" value="P:myelination"/>
    <property type="evidence" value="ECO:0007669"/>
    <property type="project" value="Ensembl"/>
</dbReference>
<gene>
    <name evidence="21" type="primary">MPZ</name>
</gene>
<feature type="transmembrane region" description="Helical" evidence="18">
    <location>
        <begin position="153"/>
        <end position="177"/>
    </location>
</feature>
<keyword evidence="6" id="KW-1003">Cell membrane</keyword>
<evidence type="ECO:0000256" key="15">
    <source>
        <dbReference type="ARBA" id="ARBA00029587"/>
    </source>
</evidence>
<dbReference type="Gene3D" id="2.60.40.10">
    <property type="entry name" value="Immunoglobulins"/>
    <property type="match status" value="1"/>
</dbReference>
<evidence type="ECO:0000256" key="6">
    <source>
        <dbReference type="ARBA" id="ARBA00022475"/>
    </source>
</evidence>
<dbReference type="InterPro" id="IPR013783">
    <property type="entry name" value="Ig-like_fold"/>
</dbReference>
<keyword evidence="8 18" id="KW-0812">Transmembrane</keyword>
<keyword evidence="7" id="KW-0597">Phosphoprotein</keyword>
<dbReference type="InterPro" id="IPR003599">
    <property type="entry name" value="Ig_sub"/>
</dbReference>
<comment type="similarity">
    <text evidence="3">Belongs to the myelin P0 protein family.</text>
</comment>
<feature type="chain" id="PRO_5019357963" description="Myelin protein P0" evidence="19">
    <location>
        <begin position="29"/>
        <end position="238"/>
    </location>
</feature>
<keyword evidence="11 18" id="KW-0472">Membrane</keyword>
<evidence type="ECO:0000256" key="19">
    <source>
        <dbReference type="SAM" id="SignalP"/>
    </source>
</evidence>
<reference evidence="21" key="1">
    <citation type="submission" date="2019-03" db="UniProtKB">
        <authorList>
            <consortium name="Ensembl"/>
        </authorList>
    </citation>
    <scope>IDENTIFICATION</scope>
</reference>
<dbReference type="PROSITE" id="PS00568">
    <property type="entry name" value="MYELIN_P0"/>
    <property type="match status" value="1"/>
</dbReference>
<name>A0A452VHL5_URSMA</name>
<evidence type="ECO:0000256" key="2">
    <source>
        <dbReference type="ARBA" id="ARBA00004251"/>
    </source>
</evidence>
<feature type="domain" description="Ig-like" evidence="20">
    <location>
        <begin position="24"/>
        <end position="142"/>
    </location>
</feature>
<sequence>MAPGAPSSSPSPILAALLFSLVLPPAQAIVVYTDKEVHGAVGSRVTLYCSFWSSEWVSDDISFTWRYQPEGGRDAISIFHYAKGQPYIDEVGTFKERIQWVGDPHWKDGSIVIHNLDYSDNGTFTCDVKNPPDIVGKTSQVTLYVFEKVPTRYGVVLGAVIGGVIGVVLLLLALFYLARYLPWRRGNCTRQAPADRGLMCDPPLQTPVLYAMLDHSRSTKATSEKKSKGLGESRKDKK</sequence>
<dbReference type="InterPro" id="IPR047014">
    <property type="entry name" value="Myelin_P0_Ig-like"/>
</dbReference>
<proteinExistence type="inferred from homology"/>
<evidence type="ECO:0000256" key="17">
    <source>
        <dbReference type="SAM" id="MobiDB-lite"/>
    </source>
</evidence>
<keyword evidence="9 19" id="KW-0732">Signal</keyword>
<dbReference type="InterPro" id="IPR019738">
    <property type="entry name" value="Myelin_P0_CS"/>
</dbReference>
<dbReference type="AlphaFoldDB" id="A0A452VHL5"/>
<evidence type="ECO:0000256" key="4">
    <source>
        <dbReference type="ARBA" id="ARBA00011839"/>
    </source>
</evidence>
<protein>
    <recommendedName>
        <fullName evidence="5">Myelin protein P0</fullName>
    </recommendedName>
    <alternativeName>
        <fullName evidence="16">Myelin peripheral protein</fullName>
    </alternativeName>
    <alternativeName>
        <fullName evidence="15">Myelin protein zero</fullName>
    </alternativeName>
</protein>
<dbReference type="SUPFAM" id="SSF48726">
    <property type="entry name" value="Immunoglobulin"/>
    <property type="match status" value="1"/>
</dbReference>
<evidence type="ECO:0000259" key="20">
    <source>
        <dbReference type="PROSITE" id="PS50835"/>
    </source>
</evidence>
<evidence type="ECO:0000256" key="1">
    <source>
        <dbReference type="ARBA" id="ARBA00003274"/>
    </source>
</evidence>
<keyword evidence="10 18" id="KW-1133">Transmembrane helix</keyword>
<keyword evidence="13" id="KW-0325">Glycoprotein</keyword>
<evidence type="ECO:0000256" key="3">
    <source>
        <dbReference type="ARBA" id="ARBA00007180"/>
    </source>
</evidence>
<dbReference type="GO" id="GO:0098742">
    <property type="term" value="P:cell-cell adhesion via plasma-membrane adhesion molecules"/>
    <property type="evidence" value="ECO:0007669"/>
    <property type="project" value="Ensembl"/>
</dbReference>
<dbReference type="InterPro" id="IPR013106">
    <property type="entry name" value="Ig_V-set"/>
</dbReference>
<evidence type="ECO:0000256" key="11">
    <source>
        <dbReference type="ARBA" id="ARBA00023136"/>
    </source>
</evidence>
<evidence type="ECO:0000256" key="10">
    <source>
        <dbReference type="ARBA" id="ARBA00022989"/>
    </source>
</evidence>
<accession>A0A452VHL5</accession>
<dbReference type="InterPro" id="IPR000920">
    <property type="entry name" value="Myelin_P0-rel"/>
</dbReference>
<dbReference type="GO" id="GO:0098743">
    <property type="term" value="P:cell aggregation"/>
    <property type="evidence" value="ECO:0007669"/>
    <property type="project" value="Ensembl"/>
</dbReference>
<comment type="subcellular location">
    <subcellularLocation>
        <location evidence="2">Cell membrane</location>
        <topology evidence="2">Single-pass type I membrane protein</topology>
    </subcellularLocation>
</comment>
<evidence type="ECO:0000256" key="16">
    <source>
        <dbReference type="ARBA" id="ARBA00032781"/>
    </source>
</evidence>